<name>A0A0G2Y091_MIMIV</name>
<dbReference type="EMBL" id="KM982401">
    <property type="protein sequence ID" value="AKI78998.1"/>
    <property type="molecule type" value="Genomic_DNA"/>
</dbReference>
<sequence length="289" mass="33704">MSTMNMPNVLNYQYSDNNIINNNEYWTLVNILSTPMTPEVRKIVLDKLTSINNNLLMENKTNIQSNNFFGPNFDHMSRSPLNESRTSFKNIPQSRNLPRDYVIDSSKNISKDFSREPIKNHDKEFERDYLERDNLSREDFRNNTNVPKDALRDRMKESLRDSSRNILRSGVLNSRKKDFEENVHPSFNSLDSLNHSHRNPIPISNPISSKTSNTQFPKKIVYNPNIFDNLSDDSEEIDLDTVSDSIINNNFNRHSDNSSVLDEKLNRIRNLQNKLLSVRSKKNSSVRNH</sequence>
<proteinExistence type="predicted"/>
<reference evidence="1 2" key="1">
    <citation type="submission" date="2014-10" db="EMBL/GenBank/DDBJ databases">
        <title>Pan-genome analysis of Brazilian lineage A amoebal mimiviruses.</title>
        <authorList>
            <person name="Assis F.L."/>
            <person name="Abrahao J.S."/>
            <person name="Kroon E.G."/>
            <person name="Dornas F.P."/>
            <person name="Andrade K.R."/>
            <person name="Borato P.V.M."/>
            <person name="Pilotto M.R."/>
            <person name="Benamar S."/>
            <person name="LaScola B."/>
            <person name="Colson P."/>
        </authorList>
    </citation>
    <scope>NUCLEOTIDE SEQUENCE [LARGE SCALE GENOMIC DNA]</scope>
    <source>
        <strain evidence="1 2">Oyster</strain>
    </source>
</reference>
<protein>
    <submittedName>
        <fullName evidence="1">Uncharacterized protein</fullName>
    </submittedName>
</protein>
<dbReference type="Proteomes" id="UP000241474">
    <property type="component" value="Segment"/>
</dbReference>
<organismHost>
    <name type="scientific">Acanthamoeba polyphaga</name>
    <name type="common">Amoeba</name>
    <dbReference type="NCBI Taxonomy" id="5757"/>
</organismHost>
<evidence type="ECO:0000313" key="1">
    <source>
        <dbReference type="EMBL" id="AKI78998.1"/>
    </source>
</evidence>
<accession>A0A0G2Y091</accession>
<organism evidence="1 2">
    <name type="scientific">Acanthamoeba polyphaga mimivirus</name>
    <name type="common">APMV</name>
    <dbReference type="NCBI Taxonomy" id="212035"/>
    <lineage>
        <taxon>Viruses</taxon>
        <taxon>Varidnaviria</taxon>
        <taxon>Bamfordvirae</taxon>
        <taxon>Nucleocytoviricota</taxon>
        <taxon>Megaviricetes</taxon>
        <taxon>Imitervirales</taxon>
        <taxon>Mimiviridae</taxon>
        <taxon>Megamimivirinae</taxon>
        <taxon>Mimivirus</taxon>
        <taxon>Mimivirus bradfordmassiliense</taxon>
    </lineage>
</organism>
<evidence type="ECO:0000313" key="2">
    <source>
        <dbReference type="Proteomes" id="UP000241474"/>
    </source>
</evidence>